<feature type="compositionally biased region" description="Acidic residues" evidence="10">
    <location>
        <begin position="404"/>
        <end position="415"/>
    </location>
</feature>
<evidence type="ECO:0000313" key="11">
    <source>
        <dbReference type="Ensembl" id="ENSPKIP00000010109.1"/>
    </source>
</evidence>
<feature type="region of interest" description="Disordered" evidence="10">
    <location>
        <begin position="33"/>
        <end position="75"/>
    </location>
</feature>
<feature type="compositionally biased region" description="Low complexity" evidence="10">
    <location>
        <begin position="151"/>
        <end position="163"/>
    </location>
</feature>
<accession>A0A3B3QW19</accession>
<dbReference type="GeneTree" id="ENSGT00530000063529"/>
<keyword evidence="4" id="KW-0879">Wnt signaling pathway</keyword>
<dbReference type="KEGG" id="pki:111835798"/>
<comment type="function">
    <text evidence="7">Negative regulator of the canonical Wnt signaling pathway involved in neuroectodermal patterning. Acts by specifically binding phosphatidylinositol 4,5-bisphosphate (PtdIns(4,5)P2), translocating to the cell membrane and interacting with key regulators of the canonical Wnt signaling pathway, such as components of the beta-catenin destruction complex.</text>
</comment>
<evidence type="ECO:0000256" key="3">
    <source>
        <dbReference type="ARBA" id="ARBA00022475"/>
    </source>
</evidence>
<dbReference type="PANTHER" id="PTHR22237:SF1">
    <property type="entry name" value="APC MEMBRANE RECRUITMENT PROTEIN 2"/>
    <property type="match status" value="1"/>
</dbReference>
<feature type="region of interest" description="Disordered" evidence="10">
    <location>
        <begin position="241"/>
        <end position="300"/>
    </location>
</feature>
<dbReference type="GO" id="GO:0060828">
    <property type="term" value="P:regulation of canonical Wnt signaling pathway"/>
    <property type="evidence" value="ECO:0007669"/>
    <property type="project" value="TreeGrafter"/>
</dbReference>
<dbReference type="Proteomes" id="UP000261540">
    <property type="component" value="Unplaced"/>
</dbReference>
<protein>
    <recommendedName>
        <fullName evidence="8">APC membrane recruitment protein 2</fullName>
    </recommendedName>
    <alternativeName>
        <fullName evidence="9">Protein FAM123A</fullName>
    </alternativeName>
</protein>
<dbReference type="PANTHER" id="PTHR22237">
    <property type="entry name" value="APC MEMBRANE RECRUITMENT PROTEIN 2-RELATED"/>
    <property type="match status" value="1"/>
</dbReference>
<keyword evidence="6" id="KW-0472">Membrane</keyword>
<organism evidence="11 12">
    <name type="scientific">Paramormyrops kingsleyae</name>
    <dbReference type="NCBI Taxonomy" id="1676925"/>
    <lineage>
        <taxon>Eukaryota</taxon>
        <taxon>Metazoa</taxon>
        <taxon>Chordata</taxon>
        <taxon>Craniata</taxon>
        <taxon>Vertebrata</taxon>
        <taxon>Euteleostomi</taxon>
        <taxon>Actinopterygii</taxon>
        <taxon>Neopterygii</taxon>
        <taxon>Teleostei</taxon>
        <taxon>Osteoglossocephala</taxon>
        <taxon>Osteoglossomorpha</taxon>
        <taxon>Osteoglossiformes</taxon>
        <taxon>Mormyridae</taxon>
        <taxon>Paramormyrops</taxon>
    </lineage>
</organism>
<evidence type="ECO:0000256" key="1">
    <source>
        <dbReference type="ARBA" id="ARBA00004202"/>
    </source>
</evidence>
<feature type="region of interest" description="Disordered" evidence="10">
    <location>
        <begin position="92"/>
        <end position="137"/>
    </location>
</feature>
<evidence type="ECO:0000313" key="12">
    <source>
        <dbReference type="Proteomes" id="UP000261540"/>
    </source>
</evidence>
<reference evidence="11" key="1">
    <citation type="submission" date="2025-08" db="UniProtKB">
        <authorList>
            <consortium name="Ensembl"/>
        </authorList>
    </citation>
    <scope>IDENTIFICATION</scope>
</reference>
<feature type="compositionally biased region" description="Polar residues" evidence="10">
    <location>
        <begin position="470"/>
        <end position="481"/>
    </location>
</feature>
<evidence type="ECO:0000256" key="6">
    <source>
        <dbReference type="ARBA" id="ARBA00023136"/>
    </source>
</evidence>
<dbReference type="GO" id="GO:0008013">
    <property type="term" value="F:beta-catenin binding"/>
    <property type="evidence" value="ECO:0007669"/>
    <property type="project" value="TreeGrafter"/>
</dbReference>
<dbReference type="GO" id="GO:0016055">
    <property type="term" value="P:Wnt signaling pathway"/>
    <property type="evidence" value="ECO:0007669"/>
    <property type="project" value="UniProtKB-KW"/>
</dbReference>
<dbReference type="GO" id="GO:0005546">
    <property type="term" value="F:phosphatidylinositol-4,5-bisphosphate binding"/>
    <property type="evidence" value="ECO:0007669"/>
    <property type="project" value="TreeGrafter"/>
</dbReference>
<dbReference type="AlphaFoldDB" id="A0A3B3QW19"/>
<dbReference type="GO" id="GO:0005886">
    <property type="term" value="C:plasma membrane"/>
    <property type="evidence" value="ECO:0007669"/>
    <property type="project" value="UniProtKB-SubCell"/>
</dbReference>
<feature type="compositionally biased region" description="Low complexity" evidence="10">
    <location>
        <begin position="278"/>
        <end position="289"/>
    </location>
</feature>
<feature type="compositionally biased region" description="Basic and acidic residues" evidence="10">
    <location>
        <begin position="42"/>
        <end position="55"/>
    </location>
</feature>
<dbReference type="OrthoDB" id="9943219at2759"/>
<dbReference type="RefSeq" id="XP_023652231.1">
    <property type="nucleotide sequence ID" value="XM_023796463.2"/>
</dbReference>
<proteinExistence type="inferred from homology"/>
<evidence type="ECO:0000256" key="7">
    <source>
        <dbReference type="ARBA" id="ARBA00037665"/>
    </source>
</evidence>
<name>A0A3B3QW19_9TELE</name>
<evidence type="ECO:0000256" key="9">
    <source>
        <dbReference type="ARBA" id="ARBA00042108"/>
    </source>
</evidence>
<feature type="region of interest" description="Disordered" evidence="10">
    <location>
        <begin position="331"/>
        <end position="548"/>
    </location>
</feature>
<keyword evidence="3" id="KW-1003">Cell membrane</keyword>
<dbReference type="Pfam" id="PF09422">
    <property type="entry name" value="AMER"/>
    <property type="match status" value="2"/>
</dbReference>
<dbReference type="Ensembl" id="ENSPKIT00000034230.1">
    <property type="protein sequence ID" value="ENSPKIP00000010109.1"/>
    <property type="gene ID" value="ENSPKIG00000024954.1"/>
</dbReference>
<comment type="similarity">
    <text evidence="2">Belongs to the Amer family.</text>
</comment>
<evidence type="ECO:0000256" key="5">
    <source>
        <dbReference type="ARBA" id="ARBA00023121"/>
    </source>
</evidence>
<dbReference type="GeneID" id="111835798"/>
<sequence>MDVQNQSSEALSCEPAAPGRINRAAFKLFGQRRAGAALGRSRTHDGLGERDKEDGGEPVGGARRLSRPHAATAAARHAVTKSLSFFSLLRRSGRGGASEPRPSRQRTGLRGLLGSMRWPRRHKEAQGAPRQEHGPLEPARDAVVLSLEPQAMAPDPPMDAAQDLNGHLPDSLGAEPSPSSIRTPLAAPTVMVTPPGRSGGTGHPPSEHSVDRLCCLFTDVTSLKSFDSLTGCGDIIADAEDEGADSQSSSGTGSSSGAGPGGEAPAEEDTSPARDCMPTVVPSVISPPVLEDPPTPLKAQGGVEAYMGGGEEMASPEQVDEADMQDLWHMLPRQGAPPPLAMQSEKKPPPVRALGLSKIPISGRVGAWSLRQTTPDEGRGKDLAAQEAPPNSDEGYWDSPTPGPDEDDEGGEEESASPLLRDSCSGDALYDLYVDPEPSPGLGASDEEVTKLSKLTKPPQVGPSPEAASSFRSLKGSTSLPRDSRIPISAKQVAPSHSASQGALLPGPPDAPQPKTELPRTKIPVSKVPVRRISNKPTSTRLHDTHRK</sequence>
<dbReference type="InterPro" id="IPR019003">
    <property type="entry name" value="AMER"/>
</dbReference>
<feature type="compositionally biased region" description="Basic and acidic residues" evidence="10">
    <location>
        <begin position="374"/>
        <end position="384"/>
    </location>
</feature>
<reference evidence="11" key="2">
    <citation type="submission" date="2025-09" db="UniProtKB">
        <authorList>
            <consortium name="Ensembl"/>
        </authorList>
    </citation>
    <scope>IDENTIFICATION</scope>
</reference>
<feature type="region of interest" description="Disordered" evidence="10">
    <location>
        <begin position="151"/>
        <end position="207"/>
    </location>
</feature>
<evidence type="ECO:0000256" key="10">
    <source>
        <dbReference type="SAM" id="MobiDB-lite"/>
    </source>
</evidence>
<keyword evidence="5" id="KW-0446">Lipid-binding</keyword>
<evidence type="ECO:0000256" key="8">
    <source>
        <dbReference type="ARBA" id="ARBA00039511"/>
    </source>
</evidence>
<evidence type="ECO:0000256" key="2">
    <source>
        <dbReference type="ARBA" id="ARBA00007750"/>
    </source>
</evidence>
<dbReference type="STRING" id="1676925.ENSPKIP00000010109"/>
<comment type="subcellular location">
    <subcellularLocation>
        <location evidence="1">Cell membrane</location>
        <topology evidence="1">Peripheral membrane protein</topology>
    </subcellularLocation>
</comment>
<evidence type="ECO:0000256" key="4">
    <source>
        <dbReference type="ARBA" id="ARBA00022687"/>
    </source>
</evidence>
<dbReference type="CTD" id="219287"/>
<keyword evidence="12" id="KW-1185">Reference proteome</keyword>